<feature type="transmembrane region" description="Helical" evidence="8">
    <location>
        <begin position="260"/>
        <end position="281"/>
    </location>
</feature>
<evidence type="ECO:0000256" key="8">
    <source>
        <dbReference type="SAM" id="Phobius"/>
    </source>
</evidence>
<keyword evidence="7 8" id="KW-0472">Membrane</keyword>
<sequence length="317" mass="35093">MMATREGMTIIEALLMILIDIIAPIFILIGLGYLVQLKFKLDLSTLAKLNIYLLAPGFIFNRLYHTELNLELFGTVIGFLIVFAFIVFIISQLLAKVLHMPKEKQTIFTNSGMFINSGNYGIPVNDLVFQGDPFAMSIQVLMLTFQNIFLFSYGIFSLNKNQKGKLRALLGYFRMPVLYALLAGILFNYFNIDLPNVIIVPTDYIANAMVAFALTTLGAQVAVINVKSAMIDVYMSLLLRLLIGPMVAYLIILVTGLDGVMAQALFIGSAMPTSVNSAIIAQEYSQYKDYASQVVLVSTLCSSVTVSVIIYLSGYLF</sequence>
<reference evidence="9 10" key="1">
    <citation type="submission" date="2019-07" db="EMBL/GenBank/DDBJ databases">
        <title>Whole genome shotgun sequence of Halolactibacillus miurensis NBRC 100873.</title>
        <authorList>
            <person name="Hosoyama A."/>
            <person name="Uohara A."/>
            <person name="Ohji S."/>
            <person name="Ichikawa N."/>
        </authorList>
    </citation>
    <scope>NUCLEOTIDE SEQUENCE [LARGE SCALE GENOMIC DNA]</scope>
    <source>
        <strain evidence="9 10">NBRC 100873</strain>
    </source>
</reference>
<feature type="transmembrane region" description="Helical" evidence="8">
    <location>
        <begin position="237"/>
        <end position="254"/>
    </location>
</feature>
<evidence type="ECO:0000313" key="10">
    <source>
        <dbReference type="Proteomes" id="UP000321773"/>
    </source>
</evidence>
<feature type="transmembrane region" description="Helical" evidence="8">
    <location>
        <begin position="12"/>
        <end position="35"/>
    </location>
</feature>
<evidence type="ECO:0000256" key="6">
    <source>
        <dbReference type="ARBA" id="ARBA00022989"/>
    </source>
</evidence>
<accession>A0ABQ0VWC3</accession>
<proteinExistence type="inferred from homology"/>
<comment type="similarity">
    <text evidence="2">Belongs to the auxin efflux carrier (TC 2.A.69) family.</text>
</comment>
<dbReference type="InterPro" id="IPR004776">
    <property type="entry name" value="Mem_transp_PIN-like"/>
</dbReference>
<dbReference type="Pfam" id="PF03547">
    <property type="entry name" value="Mem_trans"/>
    <property type="match status" value="1"/>
</dbReference>
<dbReference type="PANTHER" id="PTHR36838">
    <property type="entry name" value="AUXIN EFFLUX CARRIER FAMILY PROTEIN"/>
    <property type="match status" value="1"/>
</dbReference>
<keyword evidence="10" id="KW-1185">Reference proteome</keyword>
<evidence type="ECO:0000256" key="1">
    <source>
        <dbReference type="ARBA" id="ARBA00004651"/>
    </source>
</evidence>
<dbReference type="Proteomes" id="UP000321773">
    <property type="component" value="Unassembled WGS sequence"/>
</dbReference>
<feature type="transmembrane region" description="Helical" evidence="8">
    <location>
        <begin position="168"/>
        <end position="192"/>
    </location>
</feature>
<feature type="transmembrane region" description="Helical" evidence="8">
    <location>
        <begin position="293"/>
        <end position="316"/>
    </location>
</feature>
<keyword evidence="5 8" id="KW-0812">Transmembrane</keyword>
<protein>
    <submittedName>
        <fullName evidence="9">Transporter</fullName>
    </submittedName>
</protein>
<dbReference type="EMBL" id="BJWJ01000034">
    <property type="protein sequence ID" value="GEM05456.1"/>
    <property type="molecule type" value="Genomic_DNA"/>
</dbReference>
<evidence type="ECO:0000256" key="2">
    <source>
        <dbReference type="ARBA" id="ARBA00010145"/>
    </source>
</evidence>
<evidence type="ECO:0000313" key="9">
    <source>
        <dbReference type="EMBL" id="GEM05456.1"/>
    </source>
</evidence>
<keyword evidence="4" id="KW-1003">Cell membrane</keyword>
<evidence type="ECO:0000256" key="3">
    <source>
        <dbReference type="ARBA" id="ARBA00022448"/>
    </source>
</evidence>
<gene>
    <name evidence="9" type="ORF">HMI01_24440</name>
</gene>
<evidence type="ECO:0000256" key="4">
    <source>
        <dbReference type="ARBA" id="ARBA00022475"/>
    </source>
</evidence>
<name>A0ABQ0VWC3_9BACI</name>
<dbReference type="PANTHER" id="PTHR36838:SF1">
    <property type="entry name" value="SLR1864 PROTEIN"/>
    <property type="match status" value="1"/>
</dbReference>
<feature type="transmembrane region" description="Helical" evidence="8">
    <location>
        <begin position="134"/>
        <end position="156"/>
    </location>
</feature>
<evidence type="ECO:0000256" key="7">
    <source>
        <dbReference type="ARBA" id="ARBA00023136"/>
    </source>
</evidence>
<dbReference type="InterPro" id="IPR038770">
    <property type="entry name" value="Na+/solute_symporter_sf"/>
</dbReference>
<organism evidence="9 10">
    <name type="scientific">Halolactibacillus miurensis</name>
    <dbReference type="NCBI Taxonomy" id="306541"/>
    <lineage>
        <taxon>Bacteria</taxon>
        <taxon>Bacillati</taxon>
        <taxon>Bacillota</taxon>
        <taxon>Bacilli</taxon>
        <taxon>Bacillales</taxon>
        <taxon>Bacillaceae</taxon>
        <taxon>Halolactibacillus</taxon>
    </lineage>
</organism>
<dbReference type="Gene3D" id="1.20.1530.20">
    <property type="match status" value="1"/>
</dbReference>
<keyword evidence="6 8" id="KW-1133">Transmembrane helix</keyword>
<keyword evidence="3" id="KW-0813">Transport</keyword>
<feature type="transmembrane region" description="Helical" evidence="8">
    <location>
        <begin position="204"/>
        <end position="225"/>
    </location>
</feature>
<comment type="subcellular location">
    <subcellularLocation>
        <location evidence="1">Cell membrane</location>
        <topology evidence="1">Multi-pass membrane protein</topology>
    </subcellularLocation>
</comment>
<feature type="transmembrane region" description="Helical" evidence="8">
    <location>
        <begin position="72"/>
        <end position="95"/>
    </location>
</feature>
<comment type="caution">
    <text evidence="9">The sequence shown here is derived from an EMBL/GenBank/DDBJ whole genome shotgun (WGS) entry which is preliminary data.</text>
</comment>
<evidence type="ECO:0000256" key="5">
    <source>
        <dbReference type="ARBA" id="ARBA00022692"/>
    </source>
</evidence>